<dbReference type="PANTHER" id="PTHR11654">
    <property type="entry name" value="OLIGOPEPTIDE TRANSPORTER-RELATED"/>
    <property type="match status" value="1"/>
</dbReference>
<accession>A0A5N7C089</accession>
<dbReference type="InterPro" id="IPR018456">
    <property type="entry name" value="PTR2_symporter_CS"/>
</dbReference>
<keyword evidence="4 8" id="KW-1133">Transmembrane helix</keyword>
<dbReference type="Pfam" id="PF00854">
    <property type="entry name" value="PTR2"/>
    <property type="match status" value="1"/>
</dbReference>
<dbReference type="InterPro" id="IPR000109">
    <property type="entry name" value="POT_fam"/>
</dbReference>
<name>A0A5N7C089_PETAA</name>
<sequence length="562" mass="61253">MAESTRISDVPDRQVESMVTHSDAQKPLQVGRAYEPGLRRVPDRIPWVVGLIIVVELGERFTYFGLSGPLQNYIKNPYIPGAELPGALGKGQATASALGNFFKFWAYASTILGAVVADQYVGKFKAIVIASGVYIVGLTILVATATPAAINGGSAFGGLVASMVIIGLGTGGIKANVTPFCAEQYTKGSAFIKTLKSGERVVVDPELTVERMFMWFYWAVNIGALSPLITVNVEAKVSFWLAFLIPLIVIVLAAIVFTCCSRLYIKTQPQGSPIVETARTVYVAISERGFENAKPSALRERGRIERYSAASNANYTDQSVDGVKRGMRACKLFLLFPFYFICWVQIWNNLISQAGQMALHGTPNDLLQNLDPIALIIFIPFLDLVVYPTLRHFKIDFRPELKITVGFFMASMSMVYASVLQHYIYISPAQTIHVWVQTPAYVLVAFSEAFVVVTGLEIAYTNAPESLRSLVSSLFWLTIGVAAAICIGLAPVSQDPYLVWMYGSLAIVGFVAGILFYVLFGRVLNQPVPVLDSVETTTLGQREDEEAQIGGGKCIVVTGKGT</sequence>
<feature type="transmembrane region" description="Helical" evidence="8">
    <location>
        <begin position="473"/>
        <end position="493"/>
    </location>
</feature>
<proteinExistence type="inferred from homology"/>
<organism evidence="9">
    <name type="scientific">Petromyces alliaceus</name>
    <name type="common">Aspergillus alliaceus</name>
    <dbReference type="NCBI Taxonomy" id="209559"/>
    <lineage>
        <taxon>Eukaryota</taxon>
        <taxon>Fungi</taxon>
        <taxon>Dikarya</taxon>
        <taxon>Ascomycota</taxon>
        <taxon>Pezizomycotina</taxon>
        <taxon>Eurotiomycetes</taxon>
        <taxon>Eurotiomycetidae</taxon>
        <taxon>Eurotiales</taxon>
        <taxon>Aspergillaceae</taxon>
        <taxon>Aspergillus</taxon>
        <taxon>Aspergillus subgen. Circumdati</taxon>
    </lineage>
</organism>
<evidence type="ECO:0000256" key="5">
    <source>
        <dbReference type="ARBA" id="ARBA00023136"/>
    </source>
</evidence>
<protein>
    <submittedName>
        <fullName evidence="9">POT family-domain-containing protein</fullName>
    </submittedName>
</protein>
<feature type="transmembrane region" description="Helical" evidence="8">
    <location>
        <begin position="332"/>
        <end position="352"/>
    </location>
</feature>
<keyword evidence="3 6" id="KW-0812">Transmembrane</keyword>
<comment type="similarity">
    <text evidence="2 6">Belongs to the major facilitator superfamily. Proton-dependent oligopeptide transporter (POT/PTR) (TC 2.A.17) family.</text>
</comment>
<dbReference type="EMBL" id="ML735293">
    <property type="protein sequence ID" value="KAE8387439.1"/>
    <property type="molecule type" value="Genomic_DNA"/>
</dbReference>
<dbReference type="InterPro" id="IPR036259">
    <property type="entry name" value="MFS_trans_sf"/>
</dbReference>
<keyword evidence="5 8" id="KW-0472">Membrane</keyword>
<dbReference type="OrthoDB" id="2015447at2759"/>
<evidence type="ECO:0000256" key="7">
    <source>
        <dbReference type="SAM" id="MobiDB-lite"/>
    </source>
</evidence>
<feature type="transmembrane region" description="Helical" evidence="8">
    <location>
        <begin position="402"/>
        <end position="420"/>
    </location>
</feature>
<feature type="transmembrane region" description="Helical" evidence="8">
    <location>
        <begin position="215"/>
        <end position="233"/>
    </location>
</feature>
<dbReference type="GO" id="GO:0016020">
    <property type="term" value="C:membrane"/>
    <property type="evidence" value="ECO:0007669"/>
    <property type="project" value="UniProtKB-SubCell"/>
</dbReference>
<keyword evidence="6" id="KW-0813">Transport</keyword>
<evidence type="ECO:0000313" key="9">
    <source>
        <dbReference type="EMBL" id="KAE8387439.1"/>
    </source>
</evidence>
<feature type="transmembrane region" description="Helical" evidence="8">
    <location>
        <begin position="239"/>
        <end position="265"/>
    </location>
</feature>
<evidence type="ECO:0000256" key="2">
    <source>
        <dbReference type="ARBA" id="ARBA00005982"/>
    </source>
</evidence>
<dbReference type="GO" id="GO:0022857">
    <property type="term" value="F:transmembrane transporter activity"/>
    <property type="evidence" value="ECO:0007669"/>
    <property type="project" value="InterPro"/>
</dbReference>
<evidence type="ECO:0000256" key="6">
    <source>
        <dbReference type="RuleBase" id="RU003755"/>
    </source>
</evidence>
<dbReference type="AlphaFoldDB" id="A0A5N7C089"/>
<dbReference type="Gene3D" id="1.20.1250.20">
    <property type="entry name" value="MFS general substrate transporter like domains"/>
    <property type="match status" value="1"/>
</dbReference>
<dbReference type="GO" id="GO:0006857">
    <property type="term" value="P:oligopeptide transport"/>
    <property type="evidence" value="ECO:0007669"/>
    <property type="project" value="InterPro"/>
</dbReference>
<gene>
    <name evidence="9" type="ORF">BDV23DRAFT_174678</name>
</gene>
<feature type="transmembrane region" description="Helical" evidence="8">
    <location>
        <begin position="440"/>
        <end position="461"/>
    </location>
</feature>
<feature type="transmembrane region" description="Helical" evidence="8">
    <location>
        <begin position="499"/>
        <end position="520"/>
    </location>
</feature>
<evidence type="ECO:0000256" key="1">
    <source>
        <dbReference type="ARBA" id="ARBA00004141"/>
    </source>
</evidence>
<feature type="transmembrane region" description="Helical" evidence="8">
    <location>
        <begin position="372"/>
        <end position="390"/>
    </location>
</feature>
<comment type="subcellular location">
    <subcellularLocation>
        <location evidence="1 6">Membrane</location>
        <topology evidence="1 6">Multi-pass membrane protein</topology>
    </subcellularLocation>
</comment>
<dbReference type="SUPFAM" id="SSF103473">
    <property type="entry name" value="MFS general substrate transporter"/>
    <property type="match status" value="1"/>
</dbReference>
<feature type="transmembrane region" description="Helical" evidence="8">
    <location>
        <begin position="156"/>
        <end position="177"/>
    </location>
</feature>
<dbReference type="PROSITE" id="PS01023">
    <property type="entry name" value="PTR2_2"/>
    <property type="match status" value="1"/>
</dbReference>
<dbReference type="PROSITE" id="PS01022">
    <property type="entry name" value="PTR2_1"/>
    <property type="match status" value="1"/>
</dbReference>
<evidence type="ECO:0000256" key="8">
    <source>
        <dbReference type="SAM" id="Phobius"/>
    </source>
</evidence>
<dbReference type="Proteomes" id="UP000326877">
    <property type="component" value="Unassembled WGS sequence"/>
</dbReference>
<evidence type="ECO:0000256" key="4">
    <source>
        <dbReference type="ARBA" id="ARBA00022989"/>
    </source>
</evidence>
<evidence type="ECO:0000256" key="3">
    <source>
        <dbReference type="ARBA" id="ARBA00022692"/>
    </source>
</evidence>
<reference evidence="9" key="1">
    <citation type="submission" date="2019-04" db="EMBL/GenBank/DDBJ databases">
        <title>Friends and foes A comparative genomics studyof 23 Aspergillus species from section Flavi.</title>
        <authorList>
            <consortium name="DOE Joint Genome Institute"/>
            <person name="Kjaerbolling I."/>
            <person name="Vesth T."/>
            <person name="Frisvad J.C."/>
            <person name="Nybo J.L."/>
            <person name="Theobald S."/>
            <person name="Kildgaard S."/>
            <person name="Isbrandt T."/>
            <person name="Kuo A."/>
            <person name="Sato A."/>
            <person name="Lyhne E.K."/>
            <person name="Kogle M.E."/>
            <person name="Wiebenga A."/>
            <person name="Kun R.S."/>
            <person name="Lubbers R.J."/>
            <person name="Makela M.R."/>
            <person name="Barry K."/>
            <person name="Chovatia M."/>
            <person name="Clum A."/>
            <person name="Daum C."/>
            <person name="Haridas S."/>
            <person name="He G."/>
            <person name="LaButti K."/>
            <person name="Lipzen A."/>
            <person name="Mondo S."/>
            <person name="Riley R."/>
            <person name="Salamov A."/>
            <person name="Simmons B.A."/>
            <person name="Magnuson J.K."/>
            <person name="Henrissat B."/>
            <person name="Mortensen U.H."/>
            <person name="Larsen T.O."/>
            <person name="Devries R.P."/>
            <person name="Grigoriev I.V."/>
            <person name="Machida M."/>
            <person name="Baker S.E."/>
            <person name="Andersen M.R."/>
        </authorList>
    </citation>
    <scope>NUCLEOTIDE SEQUENCE [LARGE SCALE GENOMIC DNA]</scope>
    <source>
        <strain evidence="9">IBT 14317</strain>
    </source>
</reference>
<feature type="transmembrane region" description="Helical" evidence="8">
    <location>
        <begin position="128"/>
        <end position="150"/>
    </location>
</feature>
<feature type="region of interest" description="Disordered" evidence="7">
    <location>
        <begin position="1"/>
        <end position="24"/>
    </location>
</feature>